<feature type="compositionally biased region" description="Polar residues" evidence="1">
    <location>
        <begin position="110"/>
        <end position="119"/>
    </location>
</feature>
<feature type="region of interest" description="Disordered" evidence="1">
    <location>
        <begin position="51"/>
        <end position="119"/>
    </location>
</feature>
<evidence type="ECO:0000256" key="1">
    <source>
        <dbReference type="SAM" id="MobiDB-lite"/>
    </source>
</evidence>
<keyword evidence="3" id="KW-1185">Reference proteome</keyword>
<sequence length="119" mass="12945">MANTEMIADVCVLDTGHLSEFWLCLGYDDEHKNGMLSRPHRVKRLKLAEARIKRSKSHSSASGGSTSSCSSLSDPAEKSCFPTDFSSITITYPSRPGGTSTSSPLRLRPRNNTWSPSGP</sequence>
<accession>A0AA40HFA5</accession>
<comment type="caution">
    <text evidence="2">The sequence shown here is derived from an EMBL/GenBank/DDBJ whole genome shotgun (WGS) entry which is preliminary data.</text>
</comment>
<protein>
    <submittedName>
        <fullName evidence="2">Uncharacterized protein</fullName>
    </submittedName>
</protein>
<proteinExistence type="predicted"/>
<dbReference type="Proteomes" id="UP001177744">
    <property type="component" value="Unassembled WGS sequence"/>
</dbReference>
<name>A0AA40HFA5_CNENI</name>
<gene>
    <name evidence="2" type="ORF">QTO34_009940</name>
</gene>
<dbReference type="AlphaFoldDB" id="A0AA40HFA5"/>
<evidence type="ECO:0000313" key="3">
    <source>
        <dbReference type="Proteomes" id="UP001177744"/>
    </source>
</evidence>
<feature type="compositionally biased region" description="Low complexity" evidence="1">
    <location>
        <begin position="93"/>
        <end position="104"/>
    </location>
</feature>
<dbReference type="EMBL" id="JAULJE010000021">
    <property type="protein sequence ID" value="KAK1329757.1"/>
    <property type="molecule type" value="Genomic_DNA"/>
</dbReference>
<reference evidence="2" key="1">
    <citation type="submission" date="2023-06" db="EMBL/GenBank/DDBJ databases">
        <title>Reference genome for the Northern bat (Eptesicus nilssonii), a most northern bat species.</title>
        <authorList>
            <person name="Laine V.N."/>
            <person name="Pulliainen A.T."/>
            <person name="Lilley T.M."/>
        </authorList>
    </citation>
    <scope>NUCLEOTIDE SEQUENCE</scope>
    <source>
        <strain evidence="2">BLF_Eptnil</strain>
        <tissue evidence="2">Kidney</tissue>
    </source>
</reference>
<organism evidence="2 3">
    <name type="scientific">Cnephaeus nilssonii</name>
    <name type="common">Northern bat</name>
    <name type="synonym">Eptesicus nilssonii</name>
    <dbReference type="NCBI Taxonomy" id="3371016"/>
    <lineage>
        <taxon>Eukaryota</taxon>
        <taxon>Metazoa</taxon>
        <taxon>Chordata</taxon>
        <taxon>Craniata</taxon>
        <taxon>Vertebrata</taxon>
        <taxon>Euteleostomi</taxon>
        <taxon>Mammalia</taxon>
        <taxon>Eutheria</taxon>
        <taxon>Laurasiatheria</taxon>
        <taxon>Chiroptera</taxon>
        <taxon>Yangochiroptera</taxon>
        <taxon>Vespertilionidae</taxon>
        <taxon>Cnephaeus</taxon>
    </lineage>
</organism>
<feature type="compositionally biased region" description="Low complexity" evidence="1">
    <location>
        <begin position="58"/>
        <end position="73"/>
    </location>
</feature>
<evidence type="ECO:0000313" key="2">
    <source>
        <dbReference type="EMBL" id="KAK1329757.1"/>
    </source>
</evidence>